<evidence type="ECO:0000256" key="10">
    <source>
        <dbReference type="PIRNR" id="PIRNR015601"/>
    </source>
</evidence>
<name>A0A839ULD3_9GAMM</name>
<evidence type="ECO:0000256" key="9">
    <source>
        <dbReference type="ARBA" id="ARBA00047944"/>
    </source>
</evidence>
<dbReference type="GO" id="GO:0070042">
    <property type="term" value="F:rRNA (uridine-N3-)-methyltransferase activity"/>
    <property type="evidence" value="ECO:0007669"/>
    <property type="project" value="TreeGrafter"/>
</dbReference>
<evidence type="ECO:0000256" key="7">
    <source>
        <dbReference type="ARBA" id="ARBA00022691"/>
    </source>
</evidence>
<gene>
    <name evidence="12" type="ORF">FHS30_001657</name>
</gene>
<dbReference type="EMBL" id="JACHXZ010000002">
    <property type="protein sequence ID" value="MBB3168473.1"/>
    <property type="molecule type" value="Genomic_DNA"/>
</dbReference>
<dbReference type="GO" id="GO:0070475">
    <property type="term" value="P:rRNA base methylation"/>
    <property type="evidence" value="ECO:0007669"/>
    <property type="project" value="TreeGrafter"/>
</dbReference>
<dbReference type="NCBIfam" id="NF008700">
    <property type="entry name" value="PRK11713.5-4"/>
    <property type="match status" value="1"/>
</dbReference>
<keyword evidence="4 10" id="KW-0698">rRNA processing</keyword>
<dbReference type="NCBIfam" id="TIGR00046">
    <property type="entry name" value="RsmE family RNA methyltransferase"/>
    <property type="match status" value="1"/>
</dbReference>
<dbReference type="EC" id="2.1.1.193" evidence="10"/>
<dbReference type="InterPro" id="IPR029028">
    <property type="entry name" value="Alpha/beta_knot_MTases"/>
</dbReference>
<evidence type="ECO:0000313" key="12">
    <source>
        <dbReference type="EMBL" id="MBB3168473.1"/>
    </source>
</evidence>
<dbReference type="CDD" id="cd18084">
    <property type="entry name" value="RsmE-like"/>
    <property type="match status" value="1"/>
</dbReference>
<keyword evidence="13" id="KW-1185">Reference proteome</keyword>
<comment type="function">
    <text evidence="8 10">Specifically methylates the N3 position of the uracil ring of uridine 1498 (m3U1498) in 16S rRNA. Acts on the fully assembled 30S ribosomal subunit.</text>
</comment>
<dbReference type="InterPro" id="IPR006700">
    <property type="entry name" value="RsmE"/>
</dbReference>
<evidence type="ECO:0000256" key="1">
    <source>
        <dbReference type="ARBA" id="ARBA00004496"/>
    </source>
</evidence>
<dbReference type="PANTHER" id="PTHR30027">
    <property type="entry name" value="RIBOSOMAL RNA SMALL SUBUNIT METHYLTRANSFERASE E"/>
    <property type="match status" value="1"/>
</dbReference>
<dbReference type="PIRSF" id="PIRSF015601">
    <property type="entry name" value="MTase_slr0722"/>
    <property type="match status" value="1"/>
</dbReference>
<evidence type="ECO:0000313" key="13">
    <source>
        <dbReference type="Proteomes" id="UP000559987"/>
    </source>
</evidence>
<dbReference type="GO" id="GO:0005737">
    <property type="term" value="C:cytoplasm"/>
    <property type="evidence" value="ECO:0007669"/>
    <property type="project" value="UniProtKB-SubCell"/>
</dbReference>
<dbReference type="RefSeq" id="WP_183909951.1">
    <property type="nucleotide sequence ID" value="NZ_JACHXZ010000002.1"/>
</dbReference>
<keyword evidence="6 10" id="KW-0808">Transferase</keyword>
<dbReference type="PANTHER" id="PTHR30027:SF3">
    <property type="entry name" value="16S RRNA (URACIL(1498)-N(3))-METHYLTRANSFERASE"/>
    <property type="match status" value="1"/>
</dbReference>
<dbReference type="AlphaFoldDB" id="A0A839ULD3"/>
<keyword evidence="3 10" id="KW-0963">Cytoplasm</keyword>
<accession>A0A839ULD3</accession>
<comment type="catalytic activity">
    <reaction evidence="9 10">
        <text>uridine(1498) in 16S rRNA + S-adenosyl-L-methionine = N(3)-methyluridine(1498) in 16S rRNA + S-adenosyl-L-homocysteine + H(+)</text>
        <dbReference type="Rhea" id="RHEA:42920"/>
        <dbReference type="Rhea" id="RHEA-COMP:10283"/>
        <dbReference type="Rhea" id="RHEA-COMP:10284"/>
        <dbReference type="ChEBI" id="CHEBI:15378"/>
        <dbReference type="ChEBI" id="CHEBI:57856"/>
        <dbReference type="ChEBI" id="CHEBI:59789"/>
        <dbReference type="ChEBI" id="CHEBI:65315"/>
        <dbReference type="ChEBI" id="CHEBI:74502"/>
        <dbReference type="EC" id="2.1.1.193"/>
    </reaction>
</comment>
<keyword evidence="7 10" id="KW-0949">S-adenosyl-L-methionine</keyword>
<feature type="domain" description="Ribosomal RNA small subunit methyltransferase E methyltransferase" evidence="11">
    <location>
        <begin position="74"/>
        <end position="235"/>
    </location>
</feature>
<dbReference type="InterPro" id="IPR046886">
    <property type="entry name" value="RsmE_MTase_dom"/>
</dbReference>
<evidence type="ECO:0000256" key="8">
    <source>
        <dbReference type="ARBA" id="ARBA00025699"/>
    </source>
</evidence>
<dbReference type="Pfam" id="PF04452">
    <property type="entry name" value="Methyltrans_RNA"/>
    <property type="match status" value="1"/>
</dbReference>
<evidence type="ECO:0000256" key="6">
    <source>
        <dbReference type="ARBA" id="ARBA00022679"/>
    </source>
</evidence>
<keyword evidence="5 10" id="KW-0489">Methyltransferase</keyword>
<dbReference type="SUPFAM" id="SSF75217">
    <property type="entry name" value="alpha/beta knot"/>
    <property type="match status" value="1"/>
</dbReference>
<protein>
    <recommendedName>
        <fullName evidence="10">Ribosomal RNA small subunit methyltransferase E</fullName>
        <ecNumber evidence="10">2.1.1.193</ecNumber>
    </recommendedName>
</protein>
<evidence type="ECO:0000256" key="4">
    <source>
        <dbReference type="ARBA" id="ARBA00022552"/>
    </source>
</evidence>
<evidence type="ECO:0000256" key="3">
    <source>
        <dbReference type="ARBA" id="ARBA00022490"/>
    </source>
</evidence>
<comment type="subcellular location">
    <subcellularLocation>
        <location evidence="1 10">Cytoplasm</location>
    </subcellularLocation>
</comment>
<comment type="similarity">
    <text evidence="2 10">Belongs to the RNA methyltransferase RsmE family.</text>
</comment>
<proteinExistence type="inferred from homology"/>
<evidence type="ECO:0000259" key="11">
    <source>
        <dbReference type="Pfam" id="PF04452"/>
    </source>
</evidence>
<reference evidence="12 13" key="1">
    <citation type="submission" date="2020-08" db="EMBL/GenBank/DDBJ databases">
        <title>Genomic Encyclopedia of Type Strains, Phase III (KMG-III): the genomes of soil and plant-associated and newly described type strains.</title>
        <authorList>
            <person name="Whitman W."/>
        </authorList>
    </citation>
    <scope>NUCLEOTIDE SEQUENCE [LARGE SCALE GENOMIC DNA]</scope>
    <source>
        <strain evidence="12 13">CECT 8571</strain>
    </source>
</reference>
<organism evidence="12 13">
    <name type="scientific">Simiduia aestuariiviva</name>
    <dbReference type="NCBI Taxonomy" id="1510459"/>
    <lineage>
        <taxon>Bacteria</taxon>
        <taxon>Pseudomonadati</taxon>
        <taxon>Pseudomonadota</taxon>
        <taxon>Gammaproteobacteria</taxon>
        <taxon>Cellvibrionales</taxon>
        <taxon>Cellvibrionaceae</taxon>
        <taxon>Simiduia</taxon>
    </lineage>
</organism>
<evidence type="ECO:0000256" key="2">
    <source>
        <dbReference type="ARBA" id="ARBA00005528"/>
    </source>
</evidence>
<dbReference type="Gene3D" id="3.40.1280.10">
    <property type="match status" value="1"/>
</dbReference>
<sequence>MNLIILDTEDFTGTDQAVLTGRRAEHLNNVQKTLPGDTVRVGRLNGLMGSAVVTDCTPCVVKLSNITLSEAPPQALPLTLVLSLPRPKMLRRIFQTASTMGVKEIILINSARVEKSFWQTPFLQPDAIRHQLLLGLEQAKDTQLPRVELVKRFKPFVEDELITRAKGCQNFVAHPYHARPCPTNIDTSQHCYLTIGPEGGYVPFEVEKLMEIGFQPISLGARILRVETALPVLLAKLF</sequence>
<evidence type="ECO:0000256" key="5">
    <source>
        <dbReference type="ARBA" id="ARBA00022603"/>
    </source>
</evidence>
<dbReference type="Proteomes" id="UP000559987">
    <property type="component" value="Unassembled WGS sequence"/>
</dbReference>
<dbReference type="InterPro" id="IPR029026">
    <property type="entry name" value="tRNA_m1G_MTases_N"/>
</dbReference>
<comment type="caution">
    <text evidence="12">The sequence shown here is derived from an EMBL/GenBank/DDBJ whole genome shotgun (WGS) entry which is preliminary data.</text>
</comment>